<keyword evidence="5" id="KW-0862">Zinc</keyword>
<feature type="domain" description="Peptidase M16 C-terminal" evidence="10">
    <location>
        <begin position="204"/>
        <end position="381"/>
    </location>
</feature>
<evidence type="ECO:0000256" key="2">
    <source>
        <dbReference type="ARBA" id="ARBA00022670"/>
    </source>
</evidence>
<feature type="domain" description="Peptidase M16 N-terminal" evidence="9">
    <location>
        <begin position="47"/>
        <end position="162"/>
    </location>
</feature>
<dbReference type="InterPro" id="IPR011765">
    <property type="entry name" value="Pept_M16_N"/>
</dbReference>
<dbReference type="GO" id="GO:0006508">
    <property type="term" value="P:proteolysis"/>
    <property type="evidence" value="ECO:0007669"/>
    <property type="project" value="UniProtKB-KW"/>
</dbReference>
<keyword evidence="6" id="KW-0482">Metalloprotease</keyword>
<dbReference type="PANTHER" id="PTHR43690:SF34">
    <property type="entry name" value="ZINC PROTEASE PQQL-LIKE"/>
    <property type="match status" value="1"/>
</dbReference>
<dbReference type="GO" id="GO:0004222">
    <property type="term" value="F:metalloendopeptidase activity"/>
    <property type="evidence" value="ECO:0007669"/>
    <property type="project" value="InterPro"/>
</dbReference>
<evidence type="ECO:0000256" key="3">
    <source>
        <dbReference type="ARBA" id="ARBA00022723"/>
    </source>
</evidence>
<sequence length="1013" mass="113766">MSKRFRELEPLELSEEDWKSPIPVGPADELKHGRLENGMRYFVRHCNKPKNRAALALAVNIGSVVEEEDEQGLAHVVEHLAFNATENFSNHDIVKFLESIGAEFGACQNAYTSADETVFELVVPTDDASSLSTAISVFSEFATKIRCSAEDLQKERGAVMEEWRLGRDSRGRMQEAQWKLIMSGCKYADRMPIGLEKVIQHAPAQTVRRFYERWYRPENMAIIATGDVKTDEVVEIIKQQLGGASAPSKPASPIPSYSTAVHEQPRYCALVDTENQQPTVHVTYKHPARRVATPAEYLNVLKDNMFNATLNNRLFKVSRQHDPPFYSAQATSEQVCRTTNCCGVSAFVSDTGYLQGLEALLTELARARLHGFSEREVEIALALEMSEVESLWLERDQIYAEDMRGEYVRHFLTEEAVVGREEEVRLNKTLLPMVRPEHLQAIADRYKSCCSCVVKAVSHHRAVTEEQLAEVVARVDKAEAEGQIAPWETADVPTTLLEDEPEPGSIVSEDEVPELGGIDLTLSNGMKVYYKSTDYLEDQVLVSGFAAGGLSEVPREHFRTCSLATMLTQELGTFGLRPEIIVDILMGKRVDIHTNTAAYWRSFGGEQSPLDLEFAFQLIYRLFTTQIQLREEDLVTCMSCLRDNVAARVRNPLTSFSERVRYINYGHCYYFEPPTLEELDHVDAAAACRHFSESFQNPAEFRLCLTGNLQEVDVRHLIETYLASIPQTDHPKPRLPSSATPLPFSFPDAVVRENVRAKMVMPRTQSLITFPVEILNPGTTEALQEMHWLAFTCQLLETKLLQLMRFKFGEVYTVSISPFFGAEAPSRKGSVRGDVSVGFSCDPHNAEHLIELALSELERLQAEGPTDEEIKTILTLEARQHETAIQENAFWHDMAVTSYQSRLFHKGEAVDKVFNLRQEAREDVRGAVNPKAMQAAFCRLFPHPCRDRYTAITLLPRGSLITRGLAAISSVLPSQRRSVSYWAALGLAAVAGAAFVALSTRSTRPRRLRSSSS</sequence>
<dbReference type="Gene3D" id="3.30.830.10">
    <property type="entry name" value="Metalloenzyme, LuxS/M16 peptidase-like"/>
    <property type="match status" value="4"/>
</dbReference>
<dbReference type="GO" id="GO:0046872">
    <property type="term" value="F:metal ion binding"/>
    <property type="evidence" value="ECO:0007669"/>
    <property type="project" value="UniProtKB-KW"/>
</dbReference>
<keyword evidence="2" id="KW-0645">Protease</keyword>
<dbReference type="InterPro" id="IPR001431">
    <property type="entry name" value="Pept_M16_Zn_BS"/>
</dbReference>
<dbReference type="EMBL" id="JALJOS010000002">
    <property type="protein sequence ID" value="KAK9842841.1"/>
    <property type="molecule type" value="Genomic_DNA"/>
</dbReference>
<accession>A0AAW1SAK7</accession>
<dbReference type="Proteomes" id="UP001438707">
    <property type="component" value="Unassembled WGS sequence"/>
</dbReference>
<evidence type="ECO:0000256" key="4">
    <source>
        <dbReference type="ARBA" id="ARBA00022801"/>
    </source>
</evidence>
<keyword evidence="8" id="KW-0472">Membrane</keyword>
<keyword evidence="12" id="KW-1185">Reference proteome</keyword>
<keyword evidence="3" id="KW-0479">Metal-binding</keyword>
<feature type="domain" description="Peptidase M16 C-terminal" evidence="10">
    <location>
        <begin position="689"/>
        <end position="873"/>
    </location>
</feature>
<comment type="similarity">
    <text evidence="1 7">Belongs to the peptidase M16 family.</text>
</comment>
<keyword evidence="4" id="KW-0378">Hydrolase</keyword>
<dbReference type="InterPro" id="IPR007863">
    <property type="entry name" value="Peptidase_M16_C"/>
</dbReference>
<evidence type="ECO:0000259" key="9">
    <source>
        <dbReference type="Pfam" id="PF00675"/>
    </source>
</evidence>
<evidence type="ECO:0000256" key="8">
    <source>
        <dbReference type="SAM" id="Phobius"/>
    </source>
</evidence>
<dbReference type="Pfam" id="PF00675">
    <property type="entry name" value="Peptidase_M16"/>
    <property type="match status" value="1"/>
</dbReference>
<evidence type="ECO:0000256" key="5">
    <source>
        <dbReference type="ARBA" id="ARBA00022833"/>
    </source>
</evidence>
<dbReference type="PANTHER" id="PTHR43690">
    <property type="entry name" value="NARDILYSIN"/>
    <property type="match status" value="1"/>
</dbReference>
<dbReference type="InterPro" id="IPR011249">
    <property type="entry name" value="Metalloenz_LuxS/M16"/>
</dbReference>
<evidence type="ECO:0000256" key="1">
    <source>
        <dbReference type="ARBA" id="ARBA00007261"/>
    </source>
</evidence>
<evidence type="ECO:0000259" key="10">
    <source>
        <dbReference type="Pfam" id="PF05193"/>
    </source>
</evidence>
<comment type="caution">
    <text evidence="11">The sequence shown here is derived from an EMBL/GenBank/DDBJ whole genome shotgun (WGS) entry which is preliminary data.</text>
</comment>
<dbReference type="SUPFAM" id="SSF63411">
    <property type="entry name" value="LuxS/MPP-like metallohydrolase"/>
    <property type="match status" value="3"/>
</dbReference>
<name>A0AAW1SAK7_9CHLO</name>
<proteinExistence type="inferred from homology"/>
<dbReference type="InterPro" id="IPR050626">
    <property type="entry name" value="Peptidase_M16"/>
</dbReference>
<evidence type="ECO:0000313" key="12">
    <source>
        <dbReference type="Proteomes" id="UP001438707"/>
    </source>
</evidence>
<evidence type="ECO:0000313" key="11">
    <source>
        <dbReference type="EMBL" id="KAK9842841.1"/>
    </source>
</evidence>
<keyword evidence="8" id="KW-0812">Transmembrane</keyword>
<organism evidence="11 12">
    <name type="scientific">Apatococcus lobatus</name>
    <dbReference type="NCBI Taxonomy" id="904363"/>
    <lineage>
        <taxon>Eukaryota</taxon>
        <taxon>Viridiplantae</taxon>
        <taxon>Chlorophyta</taxon>
        <taxon>core chlorophytes</taxon>
        <taxon>Trebouxiophyceae</taxon>
        <taxon>Chlorellales</taxon>
        <taxon>Chlorellaceae</taxon>
        <taxon>Apatococcus</taxon>
    </lineage>
</organism>
<evidence type="ECO:0000256" key="7">
    <source>
        <dbReference type="RuleBase" id="RU004447"/>
    </source>
</evidence>
<dbReference type="AlphaFoldDB" id="A0AAW1SAK7"/>
<keyword evidence="8" id="KW-1133">Transmembrane helix</keyword>
<dbReference type="Pfam" id="PF05193">
    <property type="entry name" value="Peptidase_M16_C"/>
    <property type="match status" value="2"/>
</dbReference>
<protein>
    <recommendedName>
        <fullName evidence="13">Mitochondrial processing peptidase</fullName>
    </recommendedName>
</protein>
<evidence type="ECO:0008006" key="13">
    <source>
        <dbReference type="Google" id="ProtNLM"/>
    </source>
</evidence>
<feature type="transmembrane region" description="Helical" evidence="8">
    <location>
        <begin position="979"/>
        <end position="999"/>
    </location>
</feature>
<evidence type="ECO:0000256" key="6">
    <source>
        <dbReference type="ARBA" id="ARBA00023049"/>
    </source>
</evidence>
<reference evidence="11 12" key="1">
    <citation type="journal article" date="2024" name="Nat. Commun.">
        <title>Phylogenomics reveals the evolutionary origins of lichenization in chlorophyte algae.</title>
        <authorList>
            <person name="Puginier C."/>
            <person name="Libourel C."/>
            <person name="Otte J."/>
            <person name="Skaloud P."/>
            <person name="Haon M."/>
            <person name="Grisel S."/>
            <person name="Petersen M."/>
            <person name="Berrin J.G."/>
            <person name="Delaux P.M."/>
            <person name="Dal Grande F."/>
            <person name="Keller J."/>
        </authorList>
    </citation>
    <scope>NUCLEOTIDE SEQUENCE [LARGE SCALE GENOMIC DNA]</scope>
    <source>
        <strain evidence="11 12">SAG 2145</strain>
    </source>
</reference>
<gene>
    <name evidence="11" type="ORF">WJX74_003160</name>
</gene>
<dbReference type="PROSITE" id="PS00143">
    <property type="entry name" value="INSULINASE"/>
    <property type="match status" value="1"/>
</dbReference>